<name>A0A6L2L8U7_TANCI</name>
<organism evidence="1">
    <name type="scientific">Tanacetum cinerariifolium</name>
    <name type="common">Dalmatian daisy</name>
    <name type="synonym">Chrysanthemum cinerariifolium</name>
    <dbReference type="NCBI Taxonomy" id="118510"/>
    <lineage>
        <taxon>Eukaryota</taxon>
        <taxon>Viridiplantae</taxon>
        <taxon>Streptophyta</taxon>
        <taxon>Embryophyta</taxon>
        <taxon>Tracheophyta</taxon>
        <taxon>Spermatophyta</taxon>
        <taxon>Magnoliopsida</taxon>
        <taxon>eudicotyledons</taxon>
        <taxon>Gunneridae</taxon>
        <taxon>Pentapetalae</taxon>
        <taxon>asterids</taxon>
        <taxon>campanulids</taxon>
        <taxon>Asterales</taxon>
        <taxon>Asteraceae</taxon>
        <taxon>Asteroideae</taxon>
        <taxon>Anthemideae</taxon>
        <taxon>Anthemidinae</taxon>
        <taxon>Tanacetum</taxon>
    </lineage>
</organism>
<sequence>MSGGGEAILHAVNRLIEDRGDDVGLSMLLVDFKNAFNLALELIMKDVPSSGLHLNVDKTEVAGIFSPNIGRPLHRVKLLGGPASVYFDFNSELVMKKVTKTIVLMDTVARINDPQMETSVAGRVRPFGIKIKNVECVEATMPNKETRLKIAF</sequence>
<dbReference type="AlphaFoldDB" id="A0A6L2L8U7"/>
<reference evidence="1" key="1">
    <citation type="journal article" date="2019" name="Sci. Rep.">
        <title>Draft genome of Tanacetum cinerariifolium, the natural source of mosquito coil.</title>
        <authorList>
            <person name="Yamashiro T."/>
            <person name="Shiraishi A."/>
            <person name="Satake H."/>
            <person name="Nakayama K."/>
        </authorList>
    </citation>
    <scope>NUCLEOTIDE SEQUENCE</scope>
</reference>
<gene>
    <name evidence="1" type="ORF">Tci_028693</name>
</gene>
<proteinExistence type="predicted"/>
<comment type="caution">
    <text evidence="1">The sequence shown here is derived from an EMBL/GenBank/DDBJ whole genome shotgun (WGS) entry which is preliminary data.</text>
</comment>
<accession>A0A6L2L8U7</accession>
<protein>
    <submittedName>
        <fullName evidence="1">Uncharacterized protein</fullName>
    </submittedName>
</protein>
<dbReference type="EMBL" id="BKCJ010003709">
    <property type="protein sequence ID" value="GEU56715.1"/>
    <property type="molecule type" value="Genomic_DNA"/>
</dbReference>
<evidence type="ECO:0000313" key="1">
    <source>
        <dbReference type="EMBL" id="GEU56715.1"/>
    </source>
</evidence>